<protein>
    <submittedName>
        <fullName evidence="1">Uncharacterized protein</fullName>
    </submittedName>
</protein>
<sequence>MRCYYLPLAASQYCILPKCTLLPSVVRKGLKTLQRSLKIHKPMKCSFALHSQQYFFQSFHFITTSLQFIQYLVTCCMKCFPALEMHAASGRFFFSRVKSP</sequence>
<dbReference type="Proteomes" id="UP001314169">
    <property type="component" value="Chromosome 3"/>
</dbReference>
<keyword evidence="2" id="KW-1185">Reference proteome</keyword>
<gene>
    <name evidence="1" type="ORF">MPIPNATIZW_LOCUS11270</name>
</gene>
<name>A0ABN9ZY00_PIPNA</name>
<reference evidence="1" key="1">
    <citation type="submission" date="2023-12" db="EMBL/GenBank/DDBJ databases">
        <authorList>
            <person name="Brown T."/>
        </authorList>
    </citation>
    <scope>NUCLEOTIDE SEQUENCE</scope>
</reference>
<proteinExistence type="predicted"/>
<accession>A0ABN9ZY00</accession>
<dbReference type="EMBL" id="OY882860">
    <property type="protein sequence ID" value="CAK6442964.1"/>
    <property type="molecule type" value="Genomic_DNA"/>
</dbReference>
<evidence type="ECO:0000313" key="1">
    <source>
        <dbReference type="EMBL" id="CAK6442964.1"/>
    </source>
</evidence>
<evidence type="ECO:0000313" key="2">
    <source>
        <dbReference type="Proteomes" id="UP001314169"/>
    </source>
</evidence>
<organism evidence="1 2">
    <name type="scientific">Pipistrellus nathusii</name>
    <name type="common">Nathusius' pipistrelle</name>
    <dbReference type="NCBI Taxonomy" id="59473"/>
    <lineage>
        <taxon>Eukaryota</taxon>
        <taxon>Metazoa</taxon>
        <taxon>Chordata</taxon>
        <taxon>Craniata</taxon>
        <taxon>Vertebrata</taxon>
        <taxon>Euteleostomi</taxon>
        <taxon>Mammalia</taxon>
        <taxon>Eutheria</taxon>
        <taxon>Laurasiatheria</taxon>
        <taxon>Chiroptera</taxon>
        <taxon>Yangochiroptera</taxon>
        <taxon>Vespertilionidae</taxon>
        <taxon>Pipistrellus</taxon>
    </lineage>
</organism>